<dbReference type="EMBL" id="JBHLWV010000012">
    <property type="protein sequence ID" value="MFC0314031.1"/>
    <property type="molecule type" value="Genomic_DNA"/>
</dbReference>
<sequence length="399" mass="42577">MKFSRRADAVTPFYAMEYGRRAAEIEARGAHVVKLNIGEPDFGAPPAFLSEIRRIADGRPMPYTGATGTGELRAAIAEFSRDRLSAPIAPERVVVTTGASAALLLSCAALIDPGDEVLVADPSYPCNRRFAESFGANVRLVPTGPATRFQLDAAAVEASWTDRTRGVITASPANPTGTSLPYDDLLALTGAVADRGGWRIVDEIYLGLADDAPDGTAPRSIAAADPGAIVVNSFSKYFGMTGWRLGWMVVPEEMIPVAEKLAQNYFICPPTPAQVAALACFTPETIALAEERRAILRGRRQLVLDGLAEIGLPVPVTPDGAFYVYVDVSGTGLSASEFCDQALDRERVALTPGKDFGEIGAEQYVRLSYATSEDDLNEGLSRLGEFLVGSSAEARTARR</sequence>
<dbReference type="RefSeq" id="WP_382361322.1">
    <property type="nucleotide sequence ID" value="NZ_JBHLWV010000012.1"/>
</dbReference>
<accession>A0ABV6H575</accession>
<dbReference type="Gene3D" id="3.40.640.10">
    <property type="entry name" value="Type I PLP-dependent aspartate aminotransferase-like (Major domain)"/>
    <property type="match status" value="1"/>
</dbReference>
<evidence type="ECO:0000256" key="5">
    <source>
        <dbReference type="ARBA" id="ARBA00022898"/>
    </source>
</evidence>
<comment type="similarity">
    <text evidence="2 6">Belongs to the class-I pyridoxal-phosphate-dependent aminotransferase family.</text>
</comment>
<dbReference type="CDD" id="cd00609">
    <property type="entry name" value="AAT_like"/>
    <property type="match status" value="1"/>
</dbReference>
<evidence type="ECO:0000313" key="9">
    <source>
        <dbReference type="Proteomes" id="UP001589783"/>
    </source>
</evidence>
<protein>
    <recommendedName>
        <fullName evidence="6">Aminotransferase</fullName>
        <ecNumber evidence="6">2.6.1.-</ecNumber>
    </recommendedName>
</protein>
<feature type="domain" description="Aminotransferase class I/classII large" evidence="7">
    <location>
        <begin position="31"/>
        <end position="383"/>
    </location>
</feature>
<dbReference type="PROSITE" id="PS00105">
    <property type="entry name" value="AA_TRANSFER_CLASS_1"/>
    <property type="match status" value="1"/>
</dbReference>
<evidence type="ECO:0000256" key="4">
    <source>
        <dbReference type="ARBA" id="ARBA00022679"/>
    </source>
</evidence>
<dbReference type="Proteomes" id="UP001589783">
    <property type="component" value="Unassembled WGS sequence"/>
</dbReference>
<evidence type="ECO:0000259" key="7">
    <source>
        <dbReference type="Pfam" id="PF00155"/>
    </source>
</evidence>
<evidence type="ECO:0000256" key="6">
    <source>
        <dbReference type="RuleBase" id="RU000481"/>
    </source>
</evidence>
<dbReference type="InterPro" id="IPR004838">
    <property type="entry name" value="NHTrfase_class1_PyrdxlP-BS"/>
</dbReference>
<dbReference type="Pfam" id="PF00155">
    <property type="entry name" value="Aminotran_1_2"/>
    <property type="match status" value="1"/>
</dbReference>
<dbReference type="InterPro" id="IPR050596">
    <property type="entry name" value="AspAT/PAT-like"/>
</dbReference>
<proteinExistence type="inferred from homology"/>
<dbReference type="GO" id="GO:0008483">
    <property type="term" value="F:transaminase activity"/>
    <property type="evidence" value="ECO:0007669"/>
    <property type="project" value="UniProtKB-KW"/>
</dbReference>
<organism evidence="8 9">
    <name type="scientific">Gordonia phosphorivorans</name>
    <dbReference type="NCBI Taxonomy" id="1056982"/>
    <lineage>
        <taxon>Bacteria</taxon>
        <taxon>Bacillati</taxon>
        <taxon>Actinomycetota</taxon>
        <taxon>Actinomycetes</taxon>
        <taxon>Mycobacteriales</taxon>
        <taxon>Gordoniaceae</taxon>
        <taxon>Gordonia</taxon>
    </lineage>
</organism>
<evidence type="ECO:0000256" key="3">
    <source>
        <dbReference type="ARBA" id="ARBA00022576"/>
    </source>
</evidence>
<keyword evidence="9" id="KW-1185">Reference proteome</keyword>
<name>A0ABV6H575_9ACTN</name>
<dbReference type="InterPro" id="IPR015424">
    <property type="entry name" value="PyrdxlP-dep_Trfase"/>
</dbReference>
<dbReference type="PANTHER" id="PTHR46383">
    <property type="entry name" value="ASPARTATE AMINOTRANSFERASE"/>
    <property type="match status" value="1"/>
</dbReference>
<reference evidence="8 9" key="1">
    <citation type="submission" date="2024-09" db="EMBL/GenBank/DDBJ databases">
        <authorList>
            <person name="Sun Q."/>
            <person name="Mori K."/>
        </authorList>
    </citation>
    <scope>NUCLEOTIDE SEQUENCE [LARGE SCALE GENOMIC DNA]</scope>
    <source>
        <strain evidence="8 9">CCM 7957</strain>
    </source>
</reference>
<dbReference type="InterPro" id="IPR004839">
    <property type="entry name" value="Aminotransferase_I/II_large"/>
</dbReference>
<gene>
    <name evidence="8" type="ORF">ACFFJD_04070</name>
</gene>
<keyword evidence="3 6" id="KW-0032">Aminotransferase</keyword>
<evidence type="ECO:0000256" key="2">
    <source>
        <dbReference type="ARBA" id="ARBA00007441"/>
    </source>
</evidence>
<dbReference type="PANTHER" id="PTHR46383:SF2">
    <property type="entry name" value="AMINOTRANSFERASE"/>
    <property type="match status" value="1"/>
</dbReference>
<comment type="caution">
    <text evidence="8">The sequence shown here is derived from an EMBL/GenBank/DDBJ whole genome shotgun (WGS) entry which is preliminary data.</text>
</comment>
<dbReference type="InterPro" id="IPR015421">
    <property type="entry name" value="PyrdxlP-dep_Trfase_major"/>
</dbReference>
<dbReference type="SUPFAM" id="SSF53383">
    <property type="entry name" value="PLP-dependent transferases"/>
    <property type="match status" value="1"/>
</dbReference>
<evidence type="ECO:0000256" key="1">
    <source>
        <dbReference type="ARBA" id="ARBA00001933"/>
    </source>
</evidence>
<dbReference type="EC" id="2.6.1.-" evidence="6"/>
<evidence type="ECO:0000313" key="8">
    <source>
        <dbReference type="EMBL" id="MFC0314031.1"/>
    </source>
</evidence>
<keyword evidence="4 6" id="KW-0808">Transferase</keyword>
<comment type="cofactor">
    <cofactor evidence="1 6">
        <name>pyridoxal 5'-phosphate</name>
        <dbReference type="ChEBI" id="CHEBI:597326"/>
    </cofactor>
</comment>
<keyword evidence="5" id="KW-0663">Pyridoxal phosphate</keyword>